<dbReference type="InterPro" id="IPR037883">
    <property type="entry name" value="Knr4/Smi1-like_sf"/>
</dbReference>
<keyword evidence="2" id="KW-1185">Reference proteome</keyword>
<evidence type="ECO:0000313" key="1">
    <source>
        <dbReference type="EMBL" id="MCC3296441.1"/>
    </source>
</evidence>
<dbReference type="SUPFAM" id="SSF160631">
    <property type="entry name" value="SMI1/KNR4-like"/>
    <property type="match status" value="1"/>
</dbReference>
<organism evidence="1 2">
    <name type="scientific">Arthrobacter caoxuetaonis</name>
    <dbReference type="NCBI Taxonomy" id="2886935"/>
    <lineage>
        <taxon>Bacteria</taxon>
        <taxon>Bacillati</taxon>
        <taxon>Actinomycetota</taxon>
        <taxon>Actinomycetes</taxon>
        <taxon>Micrococcales</taxon>
        <taxon>Micrococcaceae</taxon>
        <taxon>Arthrobacter</taxon>
    </lineage>
</organism>
<comment type="caution">
    <text evidence="1">The sequence shown here is derived from an EMBL/GenBank/DDBJ whole genome shotgun (WGS) entry which is preliminary data.</text>
</comment>
<dbReference type="Proteomes" id="UP001139158">
    <property type="component" value="Unassembled WGS sequence"/>
</dbReference>
<name>A0A9X1SBG7_9MICC</name>
<protein>
    <recommendedName>
        <fullName evidence="3">Knr4/Smi1-like domain-containing protein</fullName>
    </recommendedName>
</protein>
<reference evidence="1" key="1">
    <citation type="submission" date="2021-10" db="EMBL/GenBank/DDBJ databases">
        <title>Novel species in genus Arthrobacter.</title>
        <authorList>
            <person name="Liu Y."/>
        </authorList>
    </citation>
    <scope>NUCLEOTIDE SEQUENCE</scope>
    <source>
        <strain evidence="1">Zg-Y453</strain>
    </source>
</reference>
<gene>
    <name evidence="1" type="ORF">LJ757_01300</name>
</gene>
<evidence type="ECO:0000313" key="2">
    <source>
        <dbReference type="Proteomes" id="UP001139158"/>
    </source>
</evidence>
<proteinExistence type="predicted"/>
<evidence type="ECO:0008006" key="3">
    <source>
        <dbReference type="Google" id="ProtNLM"/>
    </source>
</evidence>
<accession>A0A9X1SBG7</accession>
<dbReference type="RefSeq" id="WP_227894168.1">
    <property type="nucleotide sequence ID" value="NZ_CP099466.1"/>
</dbReference>
<dbReference type="EMBL" id="JAJFZV010000001">
    <property type="protein sequence ID" value="MCC3296441.1"/>
    <property type="molecule type" value="Genomic_DNA"/>
</dbReference>
<dbReference type="AlphaFoldDB" id="A0A9X1SBG7"/>
<sequence>MSEMFLEKFRALVPKYLEDKWRPEDGLAPDELDEILDEHDFDIPLVLREFYLALGSCEDLMEAYHFFWDPDELEVEDGYLLFLEDEDEKFAWGFRVDQLAVPDPIVWRRNNARGEWQSEEGTFSEYVFDMFEWVFEDDENLDDQ</sequence>